<reference evidence="5" key="1">
    <citation type="submission" date="2017-09" db="EMBL/GenBank/DDBJ databases">
        <title>Depth-based differentiation of microbial function through sediment-hosted aquifers and enrichment of novel symbionts in the deep terrestrial subsurface.</title>
        <authorList>
            <person name="Probst A.J."/>
            <person name="Ladd B."/>
            <person name="Jarett J.K."/>
            <person name="Geller-Mcgrath D.E."/>
            <person name="Sieber C.M.K."/>
            <person name="Emerson J.B."/>
            <person name="Anantharaman K."/>
            <person name="Thomas B.C."/>
            <person name="Malmstrom R."/>
            <person name="Stieglmeier M."/>
            <person name="Klingl A."/>
            <person name="Woyke T."/>
            <person name="Ryan C.M."/>
            <person name="Banfield J.F."/>
        </authorList>
    </citation>
    <scope>NUCLEOTIDE SEQUENCE [LARGE SCALE GENOMIC DNA]</scope>
</reference>
<accession>A0A2M7S5K0</accession>
<dbReference type="Gene3D" id="3.20.20.80">
    <property type="entry name" value="Glycosidases"/>
    <property type="match status" value="1"/>
</dbReference>
<keyword evidence="1 3" id="KW-0119">Carbohydrate metabolism</keyword>
<dbReference type="InterPro" id="IPR001554">
    <property type="entry name" value="Glyco_hydro_14"/>
</dbReference>
<dbReference type="EC" id="3.2.1.2" evidence="3"/>
<protein>
    <recommendedName>
        <fullName evidence="3">Beta-amylase</fullName>
        <ecNumber evidence="3">3.2.1.2</ecNumber>
    </recommendedName>
</protein>
<keyword evidence="3" id="KW-0378">Hydrolase</keyword>
<dbReference type="SUPFAM" id="SSF51445">
    <property type="entry name" value="(Trans)glycosidases"/>
    <property type="match status" value="1"/>
</dbReference>
<gene>
    <name evidence="4" type="ORF">COY52_11680</name>
</gene>
<dbReference type="InterPro" id="IPR017853">
    <property type="entry name" value="GH"/>
</dbReference>
<comment type="catalytic activity">
    <reaction evidence="3">
        <text>Hydrolysis of (1-&gt;4)-alpha-D-glucosidic linkages in polysaccharides so as to remove successive maltose units from the non-reducing ends of the chains.</text>
        <dbReference type="EC" id="3.2.1.2"/>
    </reaction>
</comment>
<evidence type="ECO:0000313" key="5">
    <source>
        <dbReference type="Proteomes" id="UP000229307"/>
    </source>
</evidence>
<dbReference type="Pfam" id="PF01373">
    <property type="entry name" value="Glyco_hydro_14"/>
    <property type="match status" value="1"/>
</dbReference>
<comment type="similarity">
    <text evidence="3">Belongs to the glycosyl hydrolase 14 family.</text>
</comment>
<name>A0A2M7S5K0_9BACT</name>
<dbReference type="Proteomes" id="UP000229307">
    <property type="component" value="Unassembled WGS sequence"/>
</dbReference>
<evidence type="ECO:0000256" key="1">
    <source>
        <dbReference type="ARBA" id="ARBA00023277"/>
    </source>
</evidence>
<evidence type="ECO:0000256" key="3">
    <source>
        <dbReference type="RuleBase" id="RU000509"/>
    </source>
</evidence>
<keyword evidence="2 3" id="KW-0624">Polysaccharide degradation</keyword>
<dbReference type="Gene3D" id="3.40.50.880">
    <property type="match status" value="1"/>
</dbReference>
<sequence>MAEELWPGGMEYTFGNDADEEKAKLYRSLGVTSIESYVTWQTVEDKGKDQWDWSVWDKQVDILKRNNLKWVPFLIVGPAYSIPNWFRQTPDHFGCICLEHGTQSKVESLWNPNLPKWIERFIAEFAKKYRGENVIESVLLGIQGDYGEAIYSVTGGGWTFKGPGEYHNHQGFWCNDDYALADFRKYFSGKYRRISSLNKAWGAAFKAFDEIDFPARGEAFIEYRKKTASLGPEGRRRWLDFVEWYRGSMTRWSDWWIGLTRKYFPDTEIYLCTGGDAIPEHGSDFAQQCRVAAKHGAGVRITNEGSNYAANFVITRWVGSAGKFYNAYYGFEPAGAEDEKGIAVRIYNATASGARQLHDYNPNVIKSEQTISAQKANFKYIFAAKPTVDAALWYPNVSLTLDWQGFFEKASALRDVLDYDYVDETMLRDGALKKYSILIMLHGAVLEDADIRTIREWVKDGGALAALDFGQLETVGGDKKYHKRTFKISGGTKSIGEGKTLYVPVKWENRQEFFDKLSRLIEKEGLINPDGEADGVYATVLDKNRVLYLNTTNDPVKKKIMLPDGRKVKAKVPPNAITEIVF</sequence>
<comment type="caution">
    <text evidence="4">The sequence shown here is derived from an EMBL/GenBank/DDBJ whole genome shotgun (WGS) entry which is preliminary data.</text>
</comment>
<evidence type="ECO:0000256" key="2">
    <source>
        <dbReference type="ARBA" id="ARBA00023326"/>
    </source>
</evidence>
<dbReference type="GO" id="GO:0016161">
    <property type="term" value="F:beta-amylase activity"/>
    <property type="evidence" value="ECO:0007669"/>
    <property type="project" value="UniProtKB-EC"/>
</dbReference>
<evidence type="ECO:0000313" key="4">
    <source>
        <dbReference type="EMBL" id="PIZ14658.1"/>
    </source>
</evidence>
<dbReference type="AlphaFoldDB" id="A0A2M7S5K0"/>
<proteinExistence type="inferred from homology"/>
<organism evidence="4 5">
    <name type="scientific">Candidatus Desantisbacteria bacterium CG_4_10_14_0_8_um_filter_48_22</name>
    <dbReference type="NCBI Taxonomy" id="1974543"/>
    <lineage>
        <taxon>Bacteria</taxon>
        <taxon>Candidatus Desantisiibacteriota</taxon>
    </lineage>
</organism>
<dbReference type="EMBL" id="PFMR01000321">
    <property type="protein sequence ID" value="PIZ14658.1"/>
    <property type="molecule type" value="Genomic_DNA"/>
</dbReference>
<dbReference type="GO" id="GO:0000272">
    <property type="term" value="P:polysaccharide catabolic process"/>
    <property type="evidence" value="ECO:0007669"/>
    <property type="project" value="UniProtKB-KW"/>
</dbReference>
<dbReference type="InterPro" id="IPR029062">
    <property type="entry name" value="Class_I_gatase-like"/>
</dbReference>
<keyword evidence="3" id="KW-0326">Glycosidase</keyword>